<evidence type="ECO:0008006" key="6">
    <source>
        <dbReference type="Google" id="ProtNLM"/>
    </source>
</evidence>
<comment type="caution">
    <text evidence="4">The sequence shown here is derived from an EMBL/GenBank/DDBJ whole genome shotgun (WGS) entry which is preliminary data.</text>
</comment>
<gene>
    <name evidence="4" type="ORF">KY290_035020</name>
</gene>
<organism evidence="4 5">
    <name type="scientific">Solanum tuberosum</name>
    <name type="common">Potato</name>
    <dbReference type="NCBI Taxonomy" id="4113"/>
    <lineage>
        <taxon>Eukaryota</taxon>
        <taxon>Viridiplantae</taxon>
        <taxon>Streptophyta</taxon>
        <taxon>Embryophyta</taxon>
        <taxon>Tracheophyta</taxon>
        <taxon>Spermatophyta</taxon>
        <taxon>Magnoliopsida</taxon>
        <taxon>eudicotyledons</taxon>
        <taxon>Gunneridae</taxon>
        <taxon>Pentapetalae</taxon>
        <taxon>asterids</taxon>
        <taxon>lamiids</taxon>
        <taxon>Solanales</taxon>
        <taxon>Solanaceae</taxon>
        <taxon>Solanoideae</taxon>
        <taxon>Solaneae</taxon>
        <taxon>Solanum</taxon>
    </lineage>
</organism>
<evidence type="ECO:0000256" key="1">
    <source>
        <dbReference type="ARBA" id="ARBA00022670"/>
    </source>
</evidence>
<dbReference type="Pfam" id="PF22936">
    <property type="entry name" value="Pol_BBD"/>
    <property type="match status" value="1"/>
</dbReference>
<name>A0ABQ7U6R5_SOLTU</name>
<dbReference type="InterPro" id="IPR039537">
    <property type="entry name" value="Retrotran_Ty1/copia-like"/>
</dbReference>
<keyword evidence="1" id="KW-0645">Protease</keyword>
<dbReference type="PANTHER" id="PTHR42648:SF28">
    <property type="entry name" value="TRANSPOSON-ENCODED PROTEIN WITH RIBONUCLEASE H-LIKE AND RETROVIRUS ZINC FINGER-LIKE DOMAINS"/>
    <property type="match status" value="1"/>
</dbReference>
<protein>
    <recommendedName>
        <fullName evidence="6">GAG-pre-integrase domain-containing protein</fullName>
    </recommendedName>
</protein>
<proteinExistence type="predicted"/>
<feature type="domain" description="GAG-pre-integrase" evidence="2">
    <location>
        <begin position="77"/>
        <end position="146"/>
    </location>
</feature>
<dbReference type="PANTHER" id="PTHR42648">
    <property type="entry name" value="TRANSPOSASE, PUTATIVE-RELATED"/>
    <property type="match status" value="1"/>
</dbReference>
<evidence type="ECO:0000259" key="2">
    <source>
        <dbReference type="Pfam" id="PF13976"/>
    </source>
</evidence>
<dbReference type="Pfam" id="PF13976">
    <property type="entry name" value="gag_pre-integrs"/>
    <property type="match status" value="1"/>
</dbReference>
<dbReference type="EMBL" id="JAIVGD010000026">
    <property type="protein sequence ID" value="KAH0741977.1"/>
    <property type="molecule type" value="Genomic_DNA"/>
</dbReference>
<sequence length="211" mass="23051">MGTNATCKIVGIGSVRVRCHDGTVRTIIEVRHVLDLKKNLISLGTLDKQGYKYMSEGGTMKVTKGSLVMLKAKQEDGLYTLAGNTIIGSVNASTVQLSNDDKAKLWHMRLGHMSTRGLEMLSNRNLLNGEKISTLEFCEHCVLGKQKKVSFSTGKHKTGGVLDYIHSDLWGPSKLPSKGGKKYCHAPSLHHGRDLHSKTIAGPSEPLAWLT</sequence>
<evidence type="ECO:0000313" key="4">
    <source>
        <dbReference type="EMBL" id="KAH0741977.1"/>
    </source>
</evidence>
<keyword evidence="5" id="KW-1185">Reference proteome</keyword>
<dbReference type="InterPro" id="IPR054722">
    <property type="entry name" value="PolX-like_BBD"/>
</dbReference>
<dbReference type="Proteomes" id="UP000826656">
    <property type="component" value="Unassembled WGS sequence"/>
</dbReference>
<evidence type="ECO:0000313" key="5">
    <source>
        <dbReference type="Proteomes" id="UP000826656"/>
    </source>
</evidence>
<keyword evidence="1" id="KW-0378">Hydrolase</keyword>
<feature type="domain" description="Retrovirus-related Pol polyprotein from transposon TNT 1-94-like beta-barrel" evidence="3">
    <location>
        <begin position="1"/>
        <end position="51"/>
    </location>
</feature>
<dbReference type="InterPro" id="IPR025724">
    <property type="entry name" value="GAG-pre-integrase_dom"/>
</dbReference>
<reference evidence="4 5" key="1">
    <citation type="journal article" date="2021" name="bioRxiv">
        <title>Chromosome-scale and haplotype-resolved genome assembly of a tetraploid potato cultivar.</title>
        <authorList>
            <person name="Sun H."/>
            <person name="Jiao W.-B."/>
            <person name="Krause K."/>
            <person name="Campoy J.A."/>
            <person name="Goel M."/>
            <person name="Folz-Donahue K."/>
            <person name="Kukat C."/>
            <person name="Huettel B."/>
            <person name="Schneeberger K."/>
        </authorList>
    </citation>
    <scope>NUCLEOTIDE SEQUENCE [LARGE SCALE GENOMIC DNA]</scope>
    <source>
        <strain evidence="4">SolTubOtavaFocal</strain>
        <tissue evidence="4">Leaves</tissue>
    </source>
</reference>
<accession>A0ABQ7U6R5</accession>
<evidence type="ECO:0000259" key="3">
    <source>
        <dbReference type="Pfam" id="PF22936"/>
    </source>
</evidence>